<organism evidence="1 2">
    <name type="scientific">Marinibactrum halimedae</name>
    <dbReference type="NCBI Taxonomy" id="1444977"/>
    <lineage>
        <taxon>Bacteria</taxon>
        <taxon>Pseudomonadati</taxon>
        <taxon>Pseudomonadota</taxon>
        <taxon>Gammaproteobacteria</taxon>
        <taxon>Cellvibrionales</taxon>
        <taxon>Cellvibrionaceae</taxon>
        <taxon>Marinibactrum</taxon>
    </lineage>
</organism>
<reference evidence="1 2" key="1">
    <citation type="journal article" date="2014" name="Int. J. Syst. Evol. Microbiol.">
        <title>Complete genome sequence of Corynebacterium casei LMG S-19264T (=DSM 44701T), isolated from a smear-ripened cheese.</title>
        <authorList>
            <consortium name="US DOE Joint Genome Institute (JGI-PGF)"/>
            <person name="Walter F."/>
            <person name="Albersmeier A."/>
            <person name="Kalinowski J."/>
            <person name="Ruckert C."/>
        </authorList>
    </citation>
    <scope>NUCLEOTIDE SEQUENCE [LARGE SCALE GENOMIC DNA]</scope>
    <source>
        <strain evidence="1 2">NBRC 110095</strain>
    </source>
</reference>
<dbReference type="AlphaFoldDB" id="A0AA37T997"/>
<protein>
    <submittedName>
        <fullName evidence="1">Uncharacterized protein</fullName>
    </submittedName>
</protein>
<evidence type="ECO:0000313" key="2">
    <source>
        <dbReference type="Proteomes" id="UP001156870"/>
    </source>
</evidence>
<dbReference type="EMBL" id="BSPD01000021">
    <property type="protein sequence ID" value="GLS25032.1"/>
    <property type="molecule type" value="Genomic_DNA"/>
</dbReference>
<sequence length="557" mass="64425">MRVVLNSIIDKKEYGDPDLLKYEVHVQIGSHVEKIPGGAIEHFEVEMEMYGFSGSLSFSYDADLRKDTLISHFATEQIILLSIKFIPAIIYDEEVKPVCLKGIVREKSVAERRSDNISSQPILNRSYTVVFSDPATVLWSQHFPCELYVKQSMRQVIEKNITKEIDLDFKHAALNEVKPMIAVGLGKTMPYHSLNTGGCYEVSFYDFLLSYIETIHGVWFYDYEKQHYSILEKKPTPDKTEKFTPESVAMLRSYWPETPRHNLQLMNGIATGNDRVDFSIEHAHKSIRHDHLYREVLPKQFDKIKKVDEKQYKLHGAELHGAFSQWPLETYFPGCAFAVDELHWGKNALYAKKRYRCYKIIVSATQTEGSKKESEITDSGTFRLHYSFYAELESSPKRRRPIYEVPSGPFFVEGKIVSSIGDAKDQTYQIQESKESGLIEYEVLIPLFGKKIRVQFEADNQHPHFYFPLYKDTRVLLAMDMYKASIIKVLEWGRGVRLSPETQGNHLLLGKQDKDQTSINHVYQNGKPEFSIKRTKNRDTELITLKEGTLILQTKEE</sequence>
<name>A0AA37T997_9GAMM</name>
<evidence type="ECO:0000313" key="1">
    <source>
        <dbReference type="EMBL" id="GLS25032.1"/>
    </source>
</evidence>
<accession>A0AA37T997</accession>
<proteinExistence type="predicted"/>
<keyword evidence="2" id="KW-1185">Reference proteome</keyword>
<dbReference type="Proteomes" id="UP001156870">
    <property type="component" value="Unassembled WGS sequence"/>
</dbReference>
<comment type="caution">
    <text evidence="1">The sequence shown here is derived from an EMBL/GenBank/DDBJ whole genome shotgun (WGS) entry which is preliminary data.</text>
</comment>
<gene>
    <name evidence="1" type="ORF">GCM10007877_07460</name>
</gene>